<organism evidence="1 2">
    <name type="scientific">Cohnella silvisoli</name>
    <dbReference type="NCBI Taxonomy" id="2873699"/>
    <lineage>
        <taxon>Bacteria</taxon>
        <taxon>Bacillati</taxon>
        <taxon>Bacillota</taxon>
        <taxon>Bacilli</taxon>
        <taxon>Bacillales</taxon>
        <taxon>Paenibacillaceae</taxon>
        <taxon>Cohnella</taxon>
    </lineage>
</organism>
<name>A0ABV1KML7_9BACL</name>
<protein>
    <submittedName>
        <fullName evidence="1">U32 family peptidase</fullName>
    </submittedName>
</protein>
<dbReference type="EMBL" id="JASKHM010000001">
    <property type="protein sequence ID" value="MEQ4481324.1"/>
    <property type="molecule type" value="Genomic_DNA"/>
</dbReference>
<accession>A0ABV1KML7</accession>
<gene>
    <name evidence="1" type="ORF">QJS35_02820</name>
</gene>
<reference evidence="1 2" key="1">
    <citation type="journal article" date="2023" name="Genome Announc.">
        <title>Pan-Genome Analyses of the Genus Cohnella and Proposal of the Novel Species Cohnella silvisoli sp. nov., Isolated from Forest Soil.</title>
        <authorList>
            <person name="Wang C."/>
            <person name="Mao L."/>
            <person name="Bao G."/>
            <person name="Zhu H."/>
        </authorList>
    </citation>
    <scope>NUCLEOTIDE SEQUENCE [LARGE SCALE GENOMIC DNA]</scope>
    <source>
        <strain evidence="1 2">NL03-T5-1</strain>
    </source>
</reference>
<evidence type="ECO:0000313" key="2">
    <source>
        <dbReference type="Proteomes" id="UP001493487"/>
    </source>
</evidence>
<proteinExistence type="predicted"/>
<comment type="caution">
    <text evidence="1">The sequence shown here is derived from an EMBL/GenBank/DDBJ whole genome shotgun (WGS) entry which is preliminary data.</text>
</comment>
<dbReference type="RefSeq" id="WP_232182169.1">
    <property type="nucleotide sequence ID" value="NZ_JAIOAP010000001.1"/>
</dbReference>
<keyword evidence="2" id="KW-1185">Reference proteome</keyword>
<evidence type="ECO:0000313" key="1">
    <source>
        <dbReference type="EMBL" id="MEQ4481324.1"/>
    </source>
</evidence>
<dbReference type="InterPro" id="IPR001539">
    <property type="entry name" value="Peptidase_U32"/>
</dbReference>
<dbReference type="Proteomes" id="UP001493487">
    <property type="component" value="Unassembled WGS sequence"/>
</dbReference>
<dbReference type="Pfam" id="PF01136">
    <property type="entry name" value="Peptidase_U32"/>
    <property type="match status" value="1"/>
</dbReference>
<sequence length="312" mass="33901">MQQTKQFFSKLGLPEGDLHHLPSSTKVFPDGAQYRIEIPSVEGPAALQAVVDAAAEFAVPVHRVSQGSGVMLLTDDELKEMAWIGKQNQIEVSLFTGPRATFDIYAQTAAPGGKSIGLRASGMDQVVYCIEDVKRACQSGIRGILVADEGVLWAVNECKKAGELPADLVVKVSVSMGACNPISVRLMNDLGADTYNVPTDLTLAKLSAIRQAVDIPIDLYIEVPDDFGGYIRYYEICEIIRVAAPVYVKFGLRNAPNIYPSGTHLEETAVKLSRERVRRARIGFDFIQRYHPELKISGPGAQGLGIPCPNNA</sequence>
<dbReference type="SUPFAM" id="SSF51395">
    <property type="entry name" value="FMN-linked oxidoreductases"/>
    <property type="match status" value="1"/>
</dbReference>